<feature type="region of interest" description="Disordered" evidence="5">
    <location>
        <begin position="139"/>
        <end position="170"/>
    </location>
</feature>
<keyword evidence="4" id="KW-0862">Zinc</keyword>
<sequence length="496" mass="54794">MMPAAPTRTEGPKCTLCSRVFRTKAGLVQHSLSIGHNADRCCEACARLFGTKEGLDAHMKSSVHTKCPVYTKSSSSGPSKKSSKVVAPTAPPVITKQPKCALCNQLFQTKAQLAQHSLDSGHGEDRCCRPCHRLSSTQEGLEAHKKSFVRTRTAPKDAQNSTSQAPQHNLPLVCRGNSYRRIPQQDQIDILQILLSRCHPRSTLQRHGYSIPGAGSDQEQSGSPGRAQATGYETLPPRQNDGRCRARKAVVLDCEMVGVAGGASELVSLTAVDFLTGELVVNSLVHPRQPVVDWRTQIHGISPAGLSVARVQGLTLDGWQAATAELFKNVDQDTVLIGQSLHYDLAALHIRHTRVVDSAILASEAVFGTKGKPRYWNLGLKNLCSELLGLNIREGAPLGVSKVHDGLEDVLATREVVLYWLEQPTAVENWARGKRNSFWRAPGQSRKGRRGKTRIRSQQKDPWANDQRYHDIEYMSDEEVLRWEDVIDYEMWPKSP</sequence>
<dbReference type="InterPro" id="IPR047021">
    <property type="entry name" value="REXO1/3/4-like"/>
</dbReference>
<dbReference type="PROSITE" id="PS00028">
    <property type="entry name" value="ZINC_FINGER_C2H2_1"/>
    <property type="match status" value="3"/>
</dbReference>
<dbReference type="PROSITE" id="PS50157">
    <property type="entry name" value="ZINC_FINGER_C2H2_2"/>
    <property type="match status" value="2"/>
</dbReference>
<dbReference type="Gene3D" id="3.30.160.60">
    <property type="entry name" value="Classic Zinc Finger"/>
    <property type="match status" value="1"/>
</dbReference>
<feature type="compositionally biased region" description="Basic residues" evidence="5">
    <location>
        <begin position="446"/>
        <end position="457"/>
    </location>
</feature>
<dbReference type="InterPro" id="IPR036397">
    <property type="entry name" value="RNaseH_sf"/>
</dbReference>
<keyword evidence="2" id="KW-0378">Hydrolase</keyword>
<dbReference type="Pfam" id="PF00929">
    <property type="entry name" value="RNase_T"/>
    <property type="match status" value="1"/>
</dbReference>
<dbReference type="Gene3D" id="3.30.420.10">
    <property type="entry name" value="Ribonuclease H-like superfamily/Ribonuclease H"/>
    <property type="match status" value="1"/>
</dbReference>
<dbReference type="InterPro" id="IPR036236">
    <property type="entry name" value="Znf_C2H2_sf"/>
</dbReference>
<dbReference type="PANTHER" id="PTHR12801">
    <property type="entry name" value="RNA EXONUCLEASE REXO1 / RECO3 FAMILY MEMBER-RELATED"/>
    <property type="match status" value="1"/>
</dbReference>
<dbReference type="SUPFAM" id="SSF53098">
    <property type="entry name" value="Ribonuclease H-like"/>
    <property type="match status" value="1"/>
</dbReference>
<dbReference type="SMART" id="SM00479">
    <property type="entry name" value="EXOIII"/>
    <property type="match status" value="1"/>
</dbReference>
<reference evidence="7 8" key="1">
    <citation type="submission" date="2024-03" db="EMBL/GenBank/DDBJ databases">
        <title>A high-quality draft genome sequence of Diaporthe vaccinii, a causative agent of upright dieback and viscid rot disease in cranberry plants.</title>
        <authorList>
            <person name="Sarrasin M."/>
            <person name="Lang B.F."/>
            <person name="Burger G."/>
        </authorList>
    </citation>
    <scope>NUCLEOTIDE SEQUENCE [LARGE SCALE GENOMIC DNA]</scope>
    <source>
        <strain evidence="7 8">IS7</strain>
    </source>
</reference>
<feature type="region of interest" description="Disordered" evidence="5">
    <location>
        <begin position="442"/>
        <end position="463"/>
    </location>
</feature>
<evidence type="ECO:0000256" key="4">
    <source>
        <dbReference type="PROSITE-ProRule" id="PRU00042"/>
    </source>
</evidence>
<keyword evidence="3" id="KW-0269">Exonuclease</keyword>
<keyword evidence="4" id="KW-0863">Zinc-finger</keyword>
<feature type="domain" description="C2H2-type" evidence="6">
    <location>
        <begin position="40"/>
        <end position="65"/>
    </location>
</feature>
<comment type="caution">
    <text evidence="7">The sequence shown here is derived from an EMBL/GenBank/DDBJ whole genome shotgun (WGS) entry which is preliminary data.</text>
</comment>
<gene>
    <name evidence="7" type="ORF">FJTKL_07248</name>
</gene>
<organism evidence="7 8">
    <name type="scientific">Diaporthe vaccinii</name>
    <dbReference type="NCBI Taxonomy" id="105482"/>
    <lineage>
        <taxon>Eukaryota</taxon>
        <taxon>Fungi</taxon>
        <taxon>Dikarya</taxon>
        <taxon>Ascomycota</taxon>
        <taxon>Pezizomycotina</taxon>
        <taxon>Sordariomycetes</taxon>
        <taxon>Sordariomycetidae</taxon>
        <taxon>Diaporthales</taxon>
        <taxon>Diaporthaceae</taxon>
        <taxon>Diaporthe</taxon>
        <taxon>Diaporthe eres species complex</taxon>
    </lineage>
</organism>
<evidence type="ECO:0000256" key="3">
    <source>
        <dbReference type="ARBA" id="ARBA00022839"/>
    </source>
</evidence>
<dbReference type="InterPro" id="IPR013087">
    <property type="entry name" value="Znf_C2H2_type"/>
</dbReference>
<evidence type="ECO:0000313" key="8">
    <source>
        <dbReference type="Proteomes" id="UP001600888"/>
    </source>
</evidence>
<dbReference type="Proteomes" id="UP001600888">
    <property type="component" value="Unassembled WGS sequence"/>
</dbReference>
<name>A0ABR4EU98_9PEZI</name>
<evidence type="ECO:0000313" key="7">
    <source>
        <dbReference type="EMBL" id="KAL2285999.1"/>
    </source>
</evidence>
<dbReference type="InterPro" id="IPR012337">
    <property type="entry name" value="RNaseH-like_sf"/>
</dbReference>
<evidence type="ECO:0000256" key="2">
    <source>
        <dbReference type="ARBA" id="ARBA00022801"/>
    </source>
</evidence>
<protein>
    <recommendedName>
        <fullName evidence="6">C2H2-type domain-containing protein</fullName>
    </recommendedName>
</protein>
<feature type="region of interest" description="Disordered" evidence="5">
    <location>
        <begin position="206"/>
        <end position="240"/>
    </location>
</feature>
<keyword evidence="1" id="KW-0540">Nuclease</keyword>
<dbReference type="SUPFAM" id="SSF57667">
    <property type="entry name" value="beta-beta-alpha zinc fingers"/>
    <property type="match status" value="1"/>
</dbReference>
<evidence type="ECO:0000259" key="6">
    <source>
        <dbReference type="PROSITE" id="PS50157"/>
    </source>
</evidence>
<accession>A0ABR4EU98</accession>
<feature type="domain" description="C2H2-type" evidence="6">
    <location>
        <begin position="12"/>
        <end position="41"/>
    </location>
</feature>
<proteinExistence type="predicted"/>
<keyword evidence="8" id="KW-1185">Reference proteome</keyword>
<evidence type="ECO:0000256" key="1">
    <source>
        <dbReference type="ARBA" id="ARBA00022722"/>
    </source>
</evidence>
<evidence type="ECO:0000256" key="5">
    <source>
        <dbReference type="SAM" id="MobiDB-lite"/>
    </source>
</evidence>
<dbReference type="SMART" id="SM00355">
    <property type="entry name" value="ZnF_C2H2"/>
    <property type="match status" value="3"/>
</dbReference>
<dbReference type="EMBL" id="JBAWTH010000026">
    <property type="protein sequence ID" value="KAL2285999.1"/>
    <property type="molecule type" value="Genomic_DNA"/>
</dbReference>
<keyword evidence="4" id="KW-0479">Metal-binding</keyword>
<dbReference type="CDD" id="cd06137">
    <property type="entry name" value="DEDDh_RNase"/>
    <property type="match status" value="1"/>
</dbReference>
<dbReference type="InterPro" id="IPR013520">
    <property type="entry name" value="Ribonucl_H"/>
</dbReference>
<feature type="compositionally biased region" description="Polar residues" evidence="5">
    <location>
        <begin position="158"/>
        <end position="167"/>
    </location>
</feature>
<dbReference type="PANTHER" id="PTHR12801:SF114">
    <property type="entry name" value="EXONUCLEASE, PUTATIVE (AFU_ORTHOLOGUE AFUA_7G00870)-RELATED"/>
    <property type="match status" value="1"/>
</dbReference>